<evidence type="ECO:0000256" key="3">
    <source>
        <dbReference type="SAM" id="MobiDB-lite"/>
    </source>
</evidence>
<feature type="domain" description="Ketoreductase" evidence="4">
    <location>
        <begin position="28"/>
        <end position="208"/>
    </location>
</feature>
<proteinExistence type="inferred from homology"/>
<dbReference type="InterPro" id="IPR036291">
    <property type="entry name" value="NAD(P)-bd_dom_sf"/>
</dbReference>
<organism evidence="5 6">
    <name type="scientific">Sanguibacter biliveldensis</name>
    <dbReference type="NCBI Taxonomy" id="3030830"/>
    <lineage>
        <taxon>Bacteria</taxon>
        <taxon>Bacillati</taxon>
        <taxon>Actinomycetota</taxon>
        <taxon>Actinomycetes</taxon>
        <taxon>Micrococcales</taxon>
        <taxon>Sanguibacteraceae</taxon>
        <taxon>Sanguibacter</taxon>
    </lineage>
</organism>
<feature type="region of interest" description="Disordered" evidence="3">
    <location>
        <begin position="264"/>
        <end position="313"/>
    </location>
</feature>
<accession>A0AAF0Z2H4</accession>
<feature type="compositionally biased region" description="Polar residues" evidence="3">
    <location>
        <begin position="270"/>
        <end position="286"/>
    </location>
</feature>
<name>A0AAF0Z2H4_9MICO</name>
<dbReference type="SUPFAM" id="SSF51735">
    <property type="entry name" value="NAD(P)-binding Rossmann-fold domains"/>
    <property type="match status" value="1"/>
</dbReference>
<reference evidence="6" key="1">
    <citation type="submission" date="2023-11" db="EMBL/GenBank/DDBJ databases">
        <authorList>
            <person name="Helweg L.P."/>
            <person name="Kiel A."/>
            <person name="Hitz F."/>
            <person name="Ruckert-Reed C."/>
            <person name="Busche T."/>
            <person name="Kaltschmidt B."/>
            <person name="Kaltschmidt C."/>
        </authorList>
    </citation>
    <scope>NUCLEOTIDE SEQUENCE [LARGE SCALE GENOMIC DNA]</scope>
    <source>
        <strain evidence="6">4.1</strain>
    </source>
</reference>
<dbReference type="RefSeq" id="WP_319157062.1">
    <property type="nucleotide sequence ID" value="NZ_CP138359.1"/>
</dbReference>
<comment type="similarity">
    <text evidence="1">Belongs to the short-chain dehydrogenases/reductases (SDR) family.</text>
</comment>
<dbReference type="PANTHER" id="PTHR43639:SF1">
    <property type="entry name" value="SHORT-CHAIN DEHYDROGENASE_REDUCTASE FAMILY PROTEIN"/>
    <property type="match status" value="1"/>
</dbReference>
<feature type="compositionally biased region" description="Low complexity" evidence="3">
    <location>
        <begin position="1"/>
        <end position="21"/>
    </location>
</feature>
<dbReference type="Proteomes" id="UP001304340">
    <property type="component" value="Chromosome"/>
</dbReference>
<dbReference type="GO" id="GO:0016491">
    <property type="term" value="F:oxidoreductase activity"/>
    <property type="evidence" value="ECO:0007669"/>
    <property type="project" value="UniProtKB-KW"/>
</dbReference>
<evidence type="ECO:0000256" key="1">
    <source>
        <dbReference type="ARBA" id="ARBA00006484"/>
    </source>
</evidence>
<feature type="region of interest" description="Disordered" evidence="3">
    <location>
        <begin position="1"/>
        <end position="30"/>
    </location>
</feature>
<keyword evidence="6" id="KW-1185">Reference proteome</keyword>
<dbReference type="FunFam" id="3.40.50.720:FF:000084">
    <property type="entry name" value="Short-chain dehydrogenase reductase"/>
    <property type="match status" value="1"/>
</dbReference>
<feature type="compositionally biased region" description="Low complexity" evidence="3">
    <location>
        <begin position="287"/>
        <end position="304"/>
    </location>
</feature>
<dbReference type="InterPro" id="IPR057326">
    <property type="entry name" value="KR_dom"/>
</dbReference>
<dbReference type="CDD" id="cd05233">
    <property type="entry name" value="SDR_c"/>
    <property type="match status" value="1"/>
</dbReference>
<dbReference type="InterPro" id="IPR002347">
    <property type="entry name" value="SDR_fam"/>
</dbReference>
<dbReference type="PRINTS" id="PR00081">
    <property type="entry name" value="GDHRDH"/>
</dbReference>
<sequence length="313" mass="31641">MSTPESSQTATTTSTVAPGHAGHPGRAGHALVTGAGSGIGAAIARDLAAHGWEVTGVDVRQDALDAVLAEVRERTGAPVHALVGDLGDETFARDAVAAAWEHRPLDALVNAAGVYPAIPFLEITPAQWDRVQHVNVRAVLLATQELGRRATAAGRTPAVVNITSGAARAARPGTAHYSTSKAALTLLTQASAVELGPSGIRVNAVAPGFVDVDSPVNPVTPEYADAVRRNVLPGRAEPGDIASAVRFLLGPDARWVSGTTLSVDGGASGGTTALPQHWPTTTSTQQPAADGPGAAPTTGTPAATSPHLSEVPA</sequence>
<dbReference type="Pfam" id="PF13561">
    <property type="entry name" value="adh_short_C2"/>
    <property type="match status" value="1"/>
</dbReference>
<dbReference type="PANTHER" id="PTHR43639">
    <property type="entry name" value="OXIDOREDUCTASE, SHORT-CHAIN DEHYDROGENASE/REDUCTASE FAMILY (AFU_ORTHOLOGUE AFUA_5G02870)"/>
    <property type="match status" value="1"/>
</dbReference>
<dbReference type="KEGG" id="sbil:SANBI_003345"/>
<dbReference type="AlphaFoldDB" id="A0AAF0Z2H4"/>
<dbReference type="PRINTS" id="PR00080">
    <property type="entry name" value="SDRFAMILY"/>
</dbReference>
<dbReference type="EMBL" id="CP138359">
    <property type="protein sequence ID" value="WPF82015.1"/>
    <property type="molecule type" value="Genomic_DNA"/>
</dbReference>
<evidence type="ECO:0000256" key="2">
    <source>
        <dbReference type="ARBA" id="ARBA00023002"/>
    </source>
</evidence>
<keyword evidence="2" id="KW-0560">Oxidoreductase</keyword>
<evidence type="ECO:0000313" key="5">
    <source>
        <dbReference type="EMBL" id="WPF82015.1"/>
    </source>
</evidence>
<evidence type="ECO:0000259" key="4">
    <source>
        <dbReference type="SMART" id="SM00822"/>
    </source>
</evidence>
<gene>
    <name evidence="5" type="ORF">SANBI_003345</name>
</gene>
<evidence type="ECO:0000313" key="6">
    <source>
        <dbReference type="Proteomes" id="UP001304340"/>
    </source>
</evidence>
<dbReference type="SMART" id="SM00822">
    <property type="entry name" value="PKS_KR"/>
    <property type="match status" value="1"/>
</dbReference>
<protein>
    <submittedName>
        <fullName evidence="5">SDR family NAD(P)-dependent oxidoreductase</fullName>
    </submittedName>
</protein>
<dbReference type="Gene3D" id="3.40.50.720">
    <property type="entry name" value="NAD(P)-binding Rossmann-like Domain"/>
    <property type="match status" value="1"/>
</dbReference>